<dbReference type="InterPro" id="IPR004364">
    <property type="entry name" value="Aa-tRNA-synt_II"/>
</dbReference>
<evidence type="ECO:0000259" key="6">
    <source>
        <dbReference type="PROSITE" id="PS50862"/>
    </source>
</evidence>
<comment type="catalytic activity">
    <reaction evidence="5">
        <text>D-beta-lysine + L-lysyl-[protein] + ATP = N(6)-((3R)-3,6-diaminohexanoyl)-L-lysyl-[protein] + AMP + diphosphate + H(+)</text>
        <dbReference type="Rhea" id="RHEA:83435"/>
        <dbReference type="Rhea" id="RHEA-COMP:9752"/>
        <dbReference type="Rhea" id="RHEA-COMP:20131"/>
        <dbReference type="ChEBI" id="CHEBI:15378"/>
        <dbReference type="ChEBI" id="CHEBI:29969"/>
        <dbReference type="ChEBI" id="CHEBI:30616"/>
        <dbReference type="ChEBI" id="CHEBI:33019"/>
        <dbReference type="ChEBI" id="CHEBI:84138"/>
        <dbReference type="ChEBI" id="CHEBI:156053"/>
        <dbReference type="ChEBI" id="CHEBI:456215"/>
    </reaction>
    <physiologicalReaction direction="left-to-right" evidence="5">
        <dbReference type="Rhea" id="RHEA:83436"/>
    </physiologicalReaction>
</comment>
<dbReference type="SUPFAM" id="SSF55681">
    <property type="entry name" value="Class II aaRS and biotin synthetases"/>
    <property type="match status" value="1"/>
</dbReference>
<reference evidence="7 8" key="1">
    <citation type="submission" date="2018-11" db="EMBL/GenBank/DDBJ databases">
        <authorList>
            <person name="Ye M.-Q."/>
            <person name="Du Z.-J."/>
        </authorList>
    </citation>
    <scope>NUCLEOTIDE SEQUENCE [LARGE SCALE GENOMIC DNA]</scope>
    <source>
        <strain evidence="7 8">U0105</strain>
    </source>
</reference>
<keyword evidence="2 7" id="KW-0436">Ligase</keyword>
<dbReference type="GO" id="GO:0006430">
    <property type="term" value="P:lysyl-tRNA aminoacylation"/>
    <property type="evidence" value="ECO:0007669"/>
    <property type="project" value="InterPro"/>
</dbReference>
<evidence type="ECO:0000256" key="2">
    <source>
        <dbReference type="ARBA" id="ARBA00022598"/>
    </source>
</evidence>
<dbReference type="GO" id="GO:0000049">
    <property type="term" value="F:tRNA binding"/>
    <property type="evidence" value="ECO:0007669"/>
    <property type="project" value="TreeGrafter"/>
</dbReference>
<dbReference type="GO" id="GO:0003746">
    <property type="term" value="F:translation elongation factor activity"/>
    <property type="evidence" value="ECO:0007669"/>
    <property type="project" value="UniProtKB-KW"/>
</dbReference>
<dbReference type="AlphaFoldDB" id="A0A3N5XZM7"/>
<organism evidence="7 8">
    <name type="scientific">Alteromonas sediminis</name>
    <dbReference type="NCBI Taxonomy" id="2259342"/>
    <lineage>
        <taxon>Bacteria</taxon>
        <taxon>Pseudomonadati</taxon>
        <taxon>Pseudomonadota</taxon>
        <taxon>Gammaproteobacteria</taxon>
        <taxon>Alteromonadales</taxon>
        <taxon>Alteromonadaceae</taxon>
        <taxon>Alteromonas/Salinimonas group</taxon>
        <taxon>Alteromonas</taxon>
    </lineage>
</organism>
<evidence type="ECO:0000256" key="4">
    <source>
        <dbReference type="ARBA" id="ARBA00022840"/>
    </source>
</evidence>
<dbReference type="Proteomes" id="UP000275281">
    <property type="component" value="Unassembled WGS sequence"/>
</dbReference>
<dbReference type="PANTHER" id="PTHR42918:SF6">
    <property type="entry name" value="ELONGATION FACTOR P--(R)-BETA-LYSINE LIGASE"/>
    <property type="match status" value="1"/>
</dbReference>
<proteinExistence type="predicted"/>
<accession>A0A3N5XZM7</accession>
<dbReference type="PRINTS" id="PR00982">
    <property type="entry name" value="TRNASYNTHLYS"/>
</dbReference>
<dbReference type="GO" id="GO:0004824">
    <property type="term" value="F:lysine-tRNA ligase activity"/>
    <property type="evidence" value="ECO:0007669"/>
    <property type="project" value="InterPro"/>
</dbReference>
<dbReference type="NCBIfam" id="TIGR00462">
    <property type="entry name" value="genX"/>
    <property type="match status" value="1"/>
</dbReference>
<dbReference type="OrthoDB" id="9802326at2"/>
<keyword evidence="8" id="KW-1185">Reference proteome</keyword>
<evidence type="ECO:0000256" key="3">
    <source>
        <dbReference type="ARBA" id="ARBA00022741"/>
    </source>
</evidence>
<dbReference type="GO" id="GO:0005829">
    <property type="term" value="C:cytosol"/>
    <property type="evidence" value="ECO:0007669"/>
    <property type="project" value="TreeGrafter"/>
</dbReference>
<dbReference type="Gene3D" id="3.30.930.10">
    <property type="entry name" value="Bira Bifunctional Protein, Domain 2"/>
    <property type="match status" value="1"/>
</dbReference>
<dbReference type="PANTHER" id="PTHR42918">
    <property type="entry name" value="LYSYL-TRNA SYNTHETASE"/>
    <property type="match status" value="1"/>
</dbReference>
<dbReference type="InterPro" id="IPR018149">
    <property type="entry name" value="Lys-tRNA-synth_II_C"/>
</dbReference>
<dbReference type="NCBIfam" id="NF006828">
    <property type="entry name" value="PRK09350.1"/>
    <property type="match status" value="1"/>
</dbReference>
<feature type="domain" description="Aminoacyl-transfer RNA synthetases class-II family profile" evidence="6">
    <location>
        <begin position="14"/>
        <end position="316"/>
    </location>
</feature>
<dbReference type="RefSeq" id="WP_124028634.1">
    <property type="nucleotide sequence ID" value="NZ_JBHRSN010000007.1"/>
</dbReference>
<dbReference type="GO" id="GO:0005524">
    <property type="term" value="F:ATP binding"/>
    <property type="evidence" value="ECO:0007669"/>
    <property type="project" value="UniProtKB-KW"/>
</dbReference>
<evidence type="ECO:0000256" key="5">
    <source>
        <dbReference type="ARBA" id="ARBA00052794"/>
    </source>
</evidence>
<keyword evidence="4" id="KW-0067">ATP-binding</keyword>
<dbReference type="InterPro" id="IPR006195">
    <property type="entry name" value="aa-tRNA-synth_II"/>
</dbReference>
<dbReference type="EMBL" id="RPOK01000004">
    <property type="protein sequence ID" value="RPJ66003.1"/>
    <property type="molecule type" value="Genomic_DNA"/>
</dbReference>
<gene>
    <name evidence="7" type="ORF">DRW07_14450</name>
</gene>
<dbReference type="EC" id="6.3.1.-" evidence="7"/>
<dbReference type="FunFam" id="3.30.930.10:FF:000017">
    <property type="entry name" value="Elongation factor P--(R)-beta-lysine ligase"/>
    <property type="match status" value="1"/>
</dbReference>
<comment type="subunit">
    <text evidence="1">Homodimer.</text>
</comment>
<dbReference type="InterPro" id="IPR004525">
    <property type="entry name" value="EpmA"/>
</dbReference>
<sequence>MWQPTAPLDNLRKRAALLTAIRDFFSERNVLEVDTPRLSNSGVTDVHLDNFTVAFEHGSHNQQKLYLQTSPEYAMKRLLAAGSGCIYQITPAFRHEGAGRLHNPEFTLLEWYRVGFTMPMLIDEVKALLMTTLHCSEPKQITYQQAFLTHTGLDPLSVKKDGLARYCVANNIPLYDDENKLSHDDLLQMIFSWVIEPVIGREVPCVVTHFPSSQAALARLTEDDPRTAERFEVYYKGIELANGFDELTDIHVQKERFEGDNEKRLKIGKPSIPLDQHFLSALQAGLPACAGVALGIDRLLMLALEASCIDEVLSFPIPRA</sequence>
<protein>
    <submittedName>
        <fullName evidence="7">Elongation factor P--(R)-beta-lysine ligase</fullName>
        <ecNumber evidence="7">6.3.1.-</ecNumber>
    </submittedName>
</protein>
<keyword evidence="7" id="KW-0648">Protein biosynthesis</keyword>
<name>A0A3N5XZM7_9ALTE</name>
<evidence type="ECO:0000313" key="7">
    <source>
        <dbReference type="EMBL" id="RPJ66003.1"/>
    </source>
</evidence>
<dbReference type="Pfam" id="PF00152">
    <property type="entry name" value="tRNA-synt_2"/>
    <property type="match status" value="1"/>
</dbReference>
<dbReference type="InterPro" id="IPR045864">
    <property type="entry name" value="aa-tRNA-synth_II/BPL/LPL"/>
</dbReference>
<evidence type="ECO:0000256" key="1">
    <source>
        <dbReference type="ARBA" id="ARBA00011738"/>
    </source>
</evidence>
<dbReference type="PROSITE" id="PS50862">
    <property type="entry name" value="AA_TRNA_LIGASE_II"/>
    <property type="match status" value="1"/>
</dbReference>
<evidence type="ECO:0000313" key="8">
    <source>
        <dbReference type="Proteomes" id="UP000275281"/>
    </source>
</evidence>
<keyword evidence="7" id="KW-0251">Elongation factor</keyword>
<comment type="caution">
    <text evidence="7">The sequence shown here is derived from an EMBL/GenBank/DDBJ whole genome shotgun (WGS) entry which is preliminary data.</text>
</comment>
<keyword evidence="3" id="KW-0547">Nucleotide-binding</keyword>